<evidence type="ECO:0000256" key="1">
    <source>
        <dbReference type="SAM" id="Phobius"/>
    </source>
</evidence>
<feature type="transmembrane region" description="Helical" evidence="1">
    <location>
        <begin position="53"/>
        <end position="72"/>
    </location>
</feature>
<comment type="caution">
    <text evidence="2">The sequence shown here is derived from an EMBL/GenBank/DDBJ whole genome shotgun (WGS) entry which is preliminary data.</text>
</comment>
<name>A0A939MHR2_9MICO</name>
<evidence type="ECO:0000313" key="3">
    <source>
        <dbReference type="Proteomes" id="UP000664382"/>
    </source>
</evidence>
<gene>
    <name evidence="2" type="ORF">J4H92_02550</name>
</gene>
<sequence>MENSAPVPGPRIAWTTLLVLLAAEALGGLVLVVSAIGGLVAASAEPLGQRLSVFLALVIGWLWVCATLAGALRSRAPWSRGSAITIHVLLFAAGTGILQLSLADPRLGWVLVLMSLAGFFAALLAKPSPR</sequence>
<dbReference type="RefSeq" id="WP_208095598.1">
    <property type="nucleotide sequence ID" value="NZ_JAGDYM010000004.1"/>
</dbReference>
<protein>
    <submittedName>
        <fullName evidence="2">Uncharacterized protein</fullName>
    </submittedName>
</protein>
<dbReference type="AlphaFoldDB" id="A0A939MHR2"/>
<accession>A0A939MHR2</accession>
<keyword evidence="3" id="KW-1185">Reference proteome</keyword>
<dbReference type="Proteomes" id="UP000664382">
    <property type="component" value="Unassembled WGS sequence"/>
</dbReference>
<dbReference type="EMBL" id="JAGDYM010000004">
    <property type="protein sequence ID" value="MBO1900826.1"/>
    <property type="molecule type" value="Genomic_DNA"/>
</dbReference>
<feature type="transmembrane region" description="Helical" evidence="1">
    <location>
        <begin position="108"/>
        <end position="125"/>
    </location>
</feature>
<evidence type="ECO:0000313" key="2">
    <source>
        <dbReference type="EMBL" id="MBO1900826.1"/>
    </source>
</evidence>
<proteinExistence type="predicted"/>
<keyword evidence="1" id="KW-0812">Transmembrane</keyword>
<reference evidence="2" key="1">
    <citation type="submission" date="2021-03" db="EMBL/GenBank/DDBJ databases">
        <title>Leucobacter chromiisoli sp. nov., isolated from chromium-containing soil of chemical plant.</title>
        <authorList>
            <person name="Xu Z."/>
        </authorList>
    </citation>
    <scope>NUCLEOTIDE SEQUENCE</scope>
    <source>
        <strain evidence="2">S27</strain>
    </source>
</reference>
<organism evidence="2 3">
    <name type="scientific">Leucobacter weissii</name>
    <dbReference type="NCBI Taxonomy" id="1983706"/>
    <lineage>
        <taxon>Bacteria</taxon>
        <taxon>Bacillati</taxon>
        <taxon>Actinomycetota</taxon>
        <taxon>Actinomycetes</taxon>
        <taxon>Micrococcales</taxon>
        <taxon>Microbacteriaceae</taxon>
        <taxon>Leucobacter</taxon>
    </lineage>
</organism>
<keyword evidence="1" id="KW-1133">Transmembrane helix</keyword>
<feature type="transmembrane region" description="Helical" evidence="1">
    <location>
        <begin position="84"/>
        <end position="102"/>
    </location>
</feature>
<feature type="transmembrane region" description="Helical" evidence="1">
    <location>
        <begin position="12"/>
        <end position="41"/>
    </location>
</feature>
<keyword evidence="1" id="KW-0472">Membrane</keyword>